<comment type="caution">
    <text evidence="5">The sequence shown here is derived from an EMBL/GenBank/DDBJ whole genome shotgun (WGS) entry which is preliminary data.</text>
</comment>
<evidence type="ECO:0000313" key="6">
    <source>
        <dbReference type="Proteomes" id="UP001501231"/>
    </source>
</evidence>
<comment type="similarity">
    <text evidence="1">Belongs to the HpcH/HpaI aldolase family.</text>
</comment>
<evidence type="ECO:0000313" key="5">
    <source>
        <dbReference type="EMBL" id="GAA2399284.1"/>
    </source>
</evidence>
<dbReference type="PANTHER" id="PTHR30502:SF0">
    <property type="entry name" value="PHOSPHOENOLPYRUVATE CARBOXYLASE FAMILY PROTEIN"/>
    <property type="match status" value="1"/>
</dbReference>
<organism evidence="5 6">
    <name type="scientific">Actinomadura vinacea</name>
    <dbReference type="NCBI Taxonomy" id="115336"/>
    <lineage>
        <taxon>Bacteria</taxon>
        <taxon>Bacillati</taxon>
        <taxon>Actinomycetota</taxon>
        <taxon>Actinomycetes</taxon>
        <taxon>Streptosporangiales</taxon>
        <taxon>Thermomonosporaceae</taxon>
        <taxon>Actinomadura</taxon>
    </lineage>
</organism>
<dbReference type="InterPro" id="IPR040442">
    <property type="entry name" value="Pyrv_kinase-like_dom_sf"/>
</dbReference>
<dbReference type="InterPro" id="IPR005000">
    <property type="entry name" value="Aldolase/citrate-lyase_domain"/>
</dbReference>
<name>A0ABN3IAJ1_9ACTN</name>
<evidence type="ECO:0000256" key="1">
    <source>
        <dbReference type="ARBA" id="ARBA00005568"/>
    </source>
</evidence>
<feature type="domain" description="HpcH/HpaI aldolase/citrate lyase" evidence="4">
    <location>
        <begin position="17"/>
        <end position="241"/>
    </location>
</feature>
<evidence type="ECO:0000256" key="3">
    <source>
        <dbReference type="ARBA" id="ARBA00023239"/>
    </source>
</evidence>
<dbReference type="InterPro" id="IPR015813">
    <property type="entry name" value="Pyrv/PenolPyrv_kinase-like_dom"/>
</dbReference>
<dbReference type="SUPFAM" id="SSF51621">
    <property type="entry name" value="Phosphoenolpyruvate/pyruvate domain"/>
    <property type="match status" value="1"/>
</dbReference>
<keyword evidence="2" id="KW-0479">Metal-binding</keyword>
<sequence length="256" mass="26335">MTFENAFARQRGPIPVGTWVKLSASESVEAMAHAGFDFVVIDLEHTLLSAETAGRHISLASALGVLPLVRVADHTPSTVQRLLDGGAAGILFPHVDDAQAAREAAAATRFPPHGRRGSGGTSRAGEWGTLPRAEYLRRGNEDVLCLPQLESRAAIENVEEILAVDGVDGVFVGAADLALDMGLPGGDPEVKKLVGRVSEAARKAGKPSGVAYGSNPKGLAQAVQGGHGFVILGNDTSLLVEAASGLVGAAHEAVAS</sequence>
<protein>
    <submittedName>
        <fullName evidence="5">4-hydroxy-2-oxoheptanedioate aldolase</fullName>
    </submittedName>
</protein>
<dbReference type="PANTHER" id="PTHR30502">
    <property type="entry name" value="2-KETO-3-DEOXY-L-RHAMNONATE ALDOLASE"/>
    <property type="match status" value="1"/>
</dbReference>
<dbReference type="InterPro" id="IPR050251">
    <property type="entry name" value="HpcH-HpaI_aldolase"/>
</dbReference>
<keyword evidence="6" id="KW-1185">Reference proteome</keyword>
<reference evidence="5 6" key="1">
    <citation type="journal article" date="2019" name="Int. J. Syst. Evol. Microbiol.">
        <title>The Global Catalogue of Microorganisms (GCM) 10K type strain sequencing project: providing services to taxonomists for standard genome sequencing and annotation.</title>
        <authorList>
            <consortium name="The Broad Institute Genomics Platform"/>
            <consortium name="The Broad Institute Genome Sequencing Center for Infectious Disease"/>
            <person name="Wu L."/>
            <person name="Ma J."/>
        </authorList>
    </citation>
    <scope>NUCLEOTIDE SEQUENCE [LARGE SCALE GENOMIC DNA]</scope>
    <source>
        <strain evidence="5 6">JCM 3325</strain>
    </source>
</reference>
<dbReference type="EMBL" id="BAAARW010000001">
    <property type="protein sequence ID" value="GAA2399284.1"/>
    <property type="molecule type" value="Genomic_DNA"/>
</dbReference>
<dbReference type="Gene3D" id="3.20.20.60">
    <property type="entry name" value="Phosphoenolpyruvate-binding domains"/>
    <property type="match status" value="1"/>
</dbReference>
<dbReference type="RefSeq" id="WP_344586397.1">
    <property type="nucleotide sequence ID" value="NZ_BAAARW010000001.1"/>
</dbReference>
<dbReference type="Pfam" id="PF03328">
    <property type="entry name" value="HpcH_HpaI"/>
    <property type="match status" value="1"/>
</dbReference>
<gene>
    <name evidence="5" type="primary">hpaI</name>
    <name evidence="5" type="ORF">GCM10010191_02710</name>
</gene>
<dbReference type="Proteomes" id="UP001501231">
    <property type="component" value="Unassembled WGS sequence"/>
</dbReference>
<evidence type="ECO:0000259" key="4">
    <source>
        <dbReference type="Pfam" id="PF03328"/>
    </source>
</evidence>
<keyword evidence="3" id="KW-0456">Lyase</keyword>
<accession>A0ABN3IAJ1</accession>
<proteinExistence type="inferred from homology"/>
<evidence type="ECO:0000256" key="2">
    <source>
        <dbReference type="ARBA" id="ARBA00022723"/>
    </source>
</evidence>